<organism evidence="2 3">
    <name type="scientific">Amanita thiersii Skay4041</name>
    <dbReference type="NCBI Taxonomy" id="703135"/>
    <lineage>
        <taxon>Eukaryota</taxon>
        <taxon>Fungi</taxon>
        <taxon>Dikarya</taxon>
        <taxon>Basidiomycota</taxon>
        <taxon>Agaricomycotina</taxon>
        <taxon>Agaricomycetes</taxon>
        <taxon>Agaricomycetidae</taxon>
        <taxon>Agaricales</taxon>
        <taxon>Pluteineae</taxon>
        <taxon>Amanitaceae</taxon>
        <taxon>Amanita</taxon>
    </lineage>
</organism>
<sequence length="486" mass="55791">MVKVGPPRAPKLEPTRSPANQSHRAQQDGILVAYVHLPNELLGIIFCFSMEDQKLEIPHDLGQDWRMGLLRVCSSWRHAALATSDLWSDIVIDLEAQPTRILALANKILSRAHGASLSITARMNGFQNRAPKNPSFDEFVSRIILPFASSIRALKLFVTFPFIKSFLSLPSTMDINFPNLELLSIRQASYGIITESSLKFNIQKLSLPRIKVLELNLHTPRLPKITETPLDFVHWSQITTLVMQRPISVELCYDILCTSPMLESFSVYMEQIPNRASLEALPRLTLSSLSRLHIRFTYPDFHLSFLSRFTFPSIRDLALKEEKIGFGWTVFLSNFLLNQCGPYLEHLFIAGSSDFRPHYTYDGFEEVIFKYSSTLRRLHMPLYPGDLPHHFIVSLVSRELCPQLESLSLEYCSYHGANNRMRAIMNNIGTKGREAVKDLYLPFPYPIDLYHLSYLKSHLRTFGFNPLDGYSYNPAAMEKWWFGYYA</sequence>
<evidence type="ECO:0000313" key="2">
    <source>
        <dbReference type="EMBL" id="PFH50523.1"/>
    </source>
</evidence>
<keyword evidence="3" id="KW-1185">Reference proteome</keyword>
<gene>
    <name evidence="2" type="ORF">AMATHDRAFT_3908</name>
</gene>
<evidence type="ECO:0000313" key="3">
    <source>
        <dbReference type="Proteomes" id="UP000242287"/>
    </source>
</evidence>
<dbReference type="PANTHER" id="PTHR38926">
    <property type="entry name" value="F-BOX DOMAIN CONTAINING PROTEIN, EXPRESSED"/>
    <property type="match status" value="1"/>
</dbReference>
<dbReference type="PANTHER" id="PTHR38926:SF72">
    <property type="entry name" value="IM:7136021-RELATED"/>
    <property type="match status" value="1"/>
</dbReference>
<dbReference type="OrthoDB" id="3172239at2759"/>
<reference evidence="2 3" key="1">
    <citation type="submission" date="2014-02" db="EMBL/GenBank/DDBJ databases">
        <title>Transposable element dynamics among asymbiotic and ectomycorrhizal Amanita fungi.</title>
        <authorList>
            <consortium name="DOE Joint Genome Institute"/>
            <person name="Hess J."/>
            <person name="Skrede I."/>
            <person name="Wolfe B."/>
            <person name="LaButti K."/>
            <person name="Ohm R.A."/>
            <person name="Grigoriev I.V."/>
            <person name="Pringle A."/>
        </authorList>
    </citation>
    <scope>NUCLEOTIDE SEQUENCE [LARGE SCALE GENOMIC DNA]</scope>
    <source>
        <strain evidence="2 3">SKay4041</strain>
    </source>
</reference>
<dbReference type="InterPro" id="IPR032675">
    <property type="entry name" value="LRR_dom_sf"/>
</dbReference>
<accession>A0A2A9NS82</accession>
<name>A0A2A9NS82_9AGAR</name>
<dbReference type="Proteomes" id="UP000242287">
    <property type="component" value="Unassembled WGS sequence"/>
</dbReference>
<proteinExistence type="predicted"/>
<dbReference type="Gene3D" id="3.80.10.10">
    <property type="entry name" value="Ribonuclease Inhibitor"/>
    <property type="match status" value="1"/>
</dbReference>
<evidence type="ECO:0000256" key="1">
    <source>
        <dbReference type="SAM" id="MobiDB-lite"/>
    </source>
</evidence>
<dbReference type="EMBL" id="KZ302002">
    <property type="protein sequence ID" value="PFH50523.1"/>
    <property type="molecule type" value="Genomic_DNA"/>
</dbReference>
<dbReference type="SUPFAM" id="SSF52047">
    <property type="entry name" value="RNI-like"/>
    <property type="match status" value="1"/>
</dbReference>
<protein>
    <submittedName>
        <fullName evidence="2">Uncharacterized protein</fullName>
    </submittedName>
</protein>
<dbReference type="AlphaFoldDB" id="A0A2A9NS82"/>
<feature type="region of interest" description="Disordered" evidence="1">
    <location>
        <begin position="1"/>
        <end position="23"/>
    </location>
</feature>